<accession>A0AA49GI48</accession>
<dbReference type="Pfam" id="PF14025">
    <property type="entry name" value="DUF4241"/>
    <property type="match status" value="1"/>
</dbReference>
<evidence type="ECO:0000313" key="1">
    <source>
        <dbReference type="EMBL" id="WKN34069.1"/>
    </source>
</evidence>
<organism evidence="1">
    <name type="scientific">Roseihalotalea indica</name>
    <dbReference type="NCBI Taxonomy" id="2867963"/>
    <lineage>
        <taxon>Bacteria</taxon>
        <taxon>Pseudomonadati</taxon>
        <taxon>Bacteroidota</taxon>
        <taxon>Cytophagia</taxon>
        <taxon>Cytophagales</taxon>
        <taxon>Catalimonadaceae</taxon>
        <taxon>Roseihalotalea</taxon>
    </lineage>
</organism>
<dbReference type="AlphaFoldDB" id="A0AA49GI48"/>
<name>A0AA49GI48_9BACT</name>
<gene>
    <name evidence="1" type="ORF">K4G66_16950</name>
</gene>
<reference evidence="1" key="1">
    <citation type="journal article" date="2023" name="Comput. Struct. Biotechnol. J.">
        <title>Discovery of a novel marine Bacteroidetes with a rich repertoire of carbohydrate-active enzymes.</title>
        <authorList>
            <person name="Chen B."/>
            <person name="Liu G."/>
            <person name="Chen Q."/>
            <person name="Wang H."/>
            <person name="Liu L."/>
            <person name="Tang K."/>
        </authorList>
    </citation>
    <scope>NUCLEOTIDE SEQUENCE</scope>
    <source>
        <strain evidence="1">TK19036</strain>
    </source>
</reference>
<dbReference type="InterPro" id="IPR025335">
    <property type="entry name" value="DUF4241"/>
</dbReference>
<sequence length="206" mass="22808">MDQAIAELFELTFDEDDIVVELADEEVLFTKLLLGSIKTSSGKLMAGDPFEERNDLVLTETFPTGEFPVEAAIAEFDDGEEVVGYVRIVFSPQPPTQWEPAQYTGENAMMSALVASGIFGLADEKVFQHLQALSDEQREAVHNDLHNALDETHEENRAWADLPLNEHNLVVCSSGDGEGTYTSYIGRDADGNICRLVTDFALFEED</sequence>
<dbReference type="EMBL" id="CP120682">
    <property type="protein sequence ID" value="WKN34069.1"/>
    <property type="molecule type" value="Genomic_DNA"/>
</dbReference>
<proteinExistence type="predicted"/>
<protein>
    <submittedName>
        <fullName evidence="1">DUF4241 domain-containing protein</fullName>
    </submittedName>
</protein>
<reference evidence="1" key="2">
    <citation type="journal article" date="2024" name="Antonie Van Leeuwenhoek">
        <title>Roseihalotalea indica gen. nov., sp. nov., a halophilic Bacteroidetes from mesopelagic Southwest Indian Ocean with higher carbohydrate metabolic potential.</title>
        <authorList>
            <person name="Chen B."/>
            <person name="Zhang M."/>
            <person name="Lin D."/>
            <person name="Ye J."/>
            <person name="Tang K."/>
        </authorList>
    </citation>
    <scope>NUCLEOTIDE SEQUENCE</scope>
    <source>
        <strain evidence="1">TK19036</strain>
    </source>
</reference>